<feature type="compositionally biased region" description="Low complexity" evidence="1">
    <location>
        <begin position="101"/>
        <end position="114"/>
    </location>
</feature>
<feature type="region of interest" description="Disordered" evidence="1">
    <location>
        <begin position="1323"/>
        <end position="1352"/>
    </location>
</feature>
<feature type="signal peptide" evidence="3">
    <location>
        <begin position="1"/>
        <end position="37"/>
    </location>
</feature>
<dbReference type="STRING" id="1437606.BBOH_1262"/>
<keyword evidence="5" id="KW-1185">Reference proteome</keyword>
<feature type="chain" id="PRO_5001817944" evidence="3">
    <location>
        <begin position="38"/>
        <end position="1352"/>
    </location>
</feature>
<evidence type="ECO:0000256" key="3">
    <source>
        <dbReference type="SAM" id="SignalP"/>
    </source>
</evidence>
<name>A0A086ZEQ2_9BIFI</name>
<feature type="compositionally biased region" description="Basic and acidic residues" evidence="1">
    <location>
        <begin position="156"/>
        <end position="169"/>
    </location>
</feature>
<feature type="compositionally biased region" description="Basic and acidic residues" evidence="1">
    <location>
        <begin position="126"/>
        <end position="145"/>
    </location>
</feature>
<dbReference type="Proteomes" id="UP000029096">
    <property type="component" value="Unassembled WGS sequence"/>
</dbReference>
<proteinExistence type="predicted"/>
<keyword evidence="2" id="KW-0472">Membrane</keyword>
<sequence length="1352" mass="145680">MRKEDRKRRKASGSHPLLMAGAAVVSITLVMSLAAWADASSTSNGDTPTVTQSLSASDSSSVPGGTGDKGAGINGSSSDGSVVDHAYGTVGTPASGVDGVHAPAGGNHSSASSNGGAGQGAQTGAKNKDDSHSSDTGKNSGDDGKIGVQSDDDDVDPTKDDIGNPRKPKLEAVLADNNRFDYRDGALRMDVVIRVKHGDVDPDCVPSGYVADLDYGKSHPYLQTAPRQKAAHCLQLYYGWNDATTVRPLYYVNTLGKSGTDNGVSEKWVKPDSNFPDFYTIRGVSNDGAFDYLTVSIRGGRVLASLLKPKEDFKLGGNEIKRHLYAVVDHYDNYTVSPDYVENDDSGVPVMAREDLYDLLGEDRHGNEGYITDITQNSPVYSYDSDGPSGPVNGVGLRQDLGLWRGSQPNWGLDVANGFDTVDGKPPVGENNAVDKGLAPAKAFYAYWLNGARSCGETNAFYYEWFGLKNGSWVPVTSITSHALTSFNQGKVTIQVPKPNVAYNASAGDQHYLMGDGPNQKHNGSINFDAAKKDQSLDGYFKLVTWPITTNGGTTKDCVATGESNATWPRDIYNPLTNNEQGVTAEMAQKHPDQAQSLMNMGTTVATVFDGYDYQKLADVTPARPPEPRLAAANDIEAHTPKLVKMLGYNKRHKYAAEEVRADFVLRVAHGDVHPDCVHLASTWSGNPAGTCGLYLGGKFDPTSSSVFQLGYINTWRDSDASLDTDAAHAKAAGNWARQQDNNYTVYDVQHSGIYDFLTISVEYDNYAPYSEAVQSIAGNPYPMPLYAKVGSQQNWTNIAVQKDGKPYQAFNYVTGGNGCTTNSAPTSADCQGPYSLPGWDQSPLLWSNGQSNWGLITDKGLVSPITGASVAGKGIAPKNSFFTSWFNQSYNARGYDKVCNKVNELYFQWIGLSKNGDWVPVTSLTKTAQKVQQTPSAMQWTPGTVLMNTGGQLIGSGAAQNGDGSINFGRAIHDQPELSGYFMLVTWPISKTKNDDMSSCSTGSVGDVYNPLTSQNAPEGITKDMSAEKVDKLLDLGWTIDTAYNQFKFDPHMLNSSGVSIDGVEVPHTVKPNGELSTGSKVTVKGTMVQEDSPKSDLTLYAVRKQDGSASDPNKVIADDGNKVGTVSINGTGKQDWSIDISPNKFLNKDDVREGDVYRFIAVDTQDGMDTSPVVKDSTIDMTPPVITNMKMGANRISGELDPADSHKDMSASTVTVVWTRKDNDKIVSKTATVNKDGSWSIDSPLLPKGATVRVDVVDESHNEGKTVKGSVSSNASTSIPLTGSRLMWIVLAVAVMVLADAAYRYARRRRTETVNVARCGTGASHVRPNGPRHVRRRSRSIHDVFNERRR</sequence>
<dbReference type="EMBL" id="JGYP01000004">
    <property type="protein sequence ID" value="KFI45002.1"/>
    <property type="molecule type" value="Genomic_DNA"/>
</dbReference>
<gene>
    <name evidence="4" type="ORF">BBOH_1262</name>
</gene>
<organism evidence="4 5">
    <name type="scientific">Bifidobacterium bohemicum DSM 22767</name>
    <dbReference type="NCBI Taxonomy" id="1437606"/>
    <lineage>
        <taxon>Bacteria</taxon>
        <taxon>Bacillati</taxon>
        <taxon>Actinomycetota</taxon>
        <taxon>Actinomycetes</taxon>
        <taxon>Bifidobacteriales</taxon>
        <taxon>Bifidobacteriaceae</taxon>
        <taxon>Bifidobacterium</taxon>
    </lineage>
</organism>
<evidence type="ECO:0000256" key="1">
    <source>
        <dbReference type="SAM" id="MobiDB-lite"/>
    </source>
</evidence>
<evidence type="ECO:0000256" key="2">
    <source>
        <dbReference type="SAM" id="Phobius"/>
    </source>
</evidence>
<dbReference type="eggNOG" id="ENOG5031XTF">
    <property type="taxonomic scope" value="Bacteria"/>
</dbReference>
<feature type="compositionally biased region" description="Gly residues" evidence="1">
    <location>
        <begin position="64"/>
        <end position="73"/>
    </location>
</feature>
<dbReference type="RefSeq" id="WP_143242468.1">
    <property type="nucleotide sequence ID" value="NZ_JDUS01000013.1"/>
</dbReference>
<dbReference type="InterPro" id="IPR013783">
    <property type="entry name" value="Ig-like_fold"/>
</dbReference>
<feature type="region of interest" description="Disordered" evidence="1">
    <location>
        <begin position="38"/>
        <end position="169"/>
    </location>
</feature>
<keyword evidence="3" id="KW-0732">Signal</keyword>
<dbReference type="GO" id="GO:0005975">
    <property type="term" value="P:carbohydrate metabolic process"/>
    <property type="evidence" value="ECO:0007669"/>
    <property type="project" value="UniProtKB-ARBA"/>
</dbReference>
<feature type="compositionally biased region" description="Polar residues" evidence="1">
    <location>
        <begin position="39"/>
        <end position="63"/>
    </location>
</feature>
<evidence type="ECO:0000313" key="4">
    <source>
        <dbReference type="EMBL" id="KFI45002.1"/>
    </source>
</evidence>
<protein>
    <submittedName>
        <fullName evidence="4">Putative fimbrial subunit FimB</fullName>
    </submittedName>
</protein>
<comment type="caution">
    <text evidence="4">The sequence shown here is derived from an EMBL/GenBank/DDBJ whole genome shotgun (WGS) entry which is preliminary data.</text>
</comment>
<keyword evidence="2" id="KW-0812">Transmembrane</keyword>
<feature type="compositionally biased region" description="Basic and acidic residues" evidence="1">
    <location>
        <begin position="1342"/>
        <end position="1352"/>
    </location>
</feature>
<accession>A0A086ZEQ2</accession>
<feature type="compositionally biased region" description="Basic residues" evidence="1">
    <location>
        <begin position="1332"/>
        <end position="1341"/>
    </location>
</feature>
<reference evidence="4 5" key="1">
    <citation type="submission" date="2014-03" db="EMBL/GenBank/DDBJ databases">
        <title>Genomics of Bifidobacteria.</title>
        <authorList>
            <person name="Ventura M."/>
            <person name="Milani C."/>
            <person name="Lugli G.A."/>
        </authorList>
    </citation>
    <scope>NUCLEOTIDE SEQUENCE [LARGE SCALE GENOMIC DNA]</scope>
    <source>
        <strain evidence="4 5">DSM 22767</strain>
    </source>
</reference>
<evidence type="ECO:0000313" key="5">
    <source>
        <dbReference type="Proteomes" id="UP000029096"/>
    </source>
</evidence>
<feature type="transmembrane region" description="Helical" evidence="2">
    <location>
        <begin position="1288"/>
        <end position="1305"/>
    </location>
</feature>
<dbReference type="Gene3D" id="2.60.40.10">
    <property type="entry name" value="Immunoglobulins"/>
    <property type="match status" value="1"/>
</dbReference>
<keyword evidence="2" id="KW-1133">Transmembrane helix</keyword>